<dbReference type="OrthoDB" id="9807278at2"/>
<dbReference type="InterPro" id="IPR029098">
    <property type="entry name" value="Acetyltransf_C"/>
</dbReference>
<evidence type="ECO:0000256" key="1">
    <source>
        <dbReference type="ARBA" id="ARBA00022516"/>
    </source>
</evidence>
<reference evidence="8 9" key="1">
    <citation type="submission" date="2018-10" db="EMBL/GenBank/DDBJ databases">
        <title>Genomic Encyclopedia of Type Strains, Phase IV (KMG-IV): sequencing the most valuable type-strain genomes for metagenomic binning, comparative biology and taxonomic classification.</title>
        <authorList>
            <person name="Goeker M."/>
        </authorList>
    </citation>
    <scope>NUCLEOTIDE SEQUENCE [LARGE SCALE GENOMIC DNA]</scope>
    <source>
        <strain evidence="8 9">DSM 4734</strain>
    </source>
</reference>
<comment type="function">
    <text evidence="6">Involved in the biosynthesis of lipid A, a phosphorylated glycolipid that anchors the lipopolysaccharide to the outer membrane of the cell.</text>
</comment>
<dbReference type="RefSeq" id="WP_075189778.1">
    <property type="nucleotide sequence ID" value="NZ_RBIM01000002.1"/>
</dbReference>
<dbReference type="AlphaFoldDB" id="A0A495DJD9"/>
<evidence type="ECO:0000313" key="9">
    <source>
        <dbReference type="Proteomes" id="UP000273675"/>
    </source>
</evidence>
<organism evidence="8 9">
    <name type="scientific">Maricaulis maris</name>
    <dbReference type="NCBI Taxonomy" id="74318"/>
    <lineage>
        <taxon>Bacteria</taxon>
        <taxon>Pseudomonadati</taxon>
        <taxon>Pseudomonadota</taxon>
        <taxon>Alphaproteobacteria</taxon>
        <taxon>Maricaulales</taxon>
        <taxon>Maricaulaceae</taxon>
        <taxon>Maricaulis</taxon>
    </lineage>
</organism>
<protein>
    <recommendedName>
        <fullName evidence="6">Acyl-[acyl-carrier-protein]--UDP-N-acetylglucosamine O-acyltransferase</fullName>
        <shortName evidence="6">UDP-N-acetylglucosamine acyltransferase</shortName>
        <ecNumber evidence="6">2.3.1.129</ecNumber>
    </recommendedName>
</protein>
<evidence type="ECO:0000256" key="5">
    <source>
        <dbReference type="ARBA" id="ARBA00023315"/>
    </source>
</evidence>
<comment type="catalytic activity">
    <reaction evidence="6">
        <text>a (3R)-hydroxyacyl-[ACP] + UDP-N-acetyl-alpha-D-glucosamine = a UDP-3-O-[(3R)-3-hydroxyacyl]-N-acetyl-alpha-D-glucosamine + holo-[ACP]</text>
        <dbReference type="Rhea" id="RHEA:67812"/>
        <dbReference type="Rhea" id="RHEA-COMP:9685"/>
        <dbReference type="Rhea" id="RHEA-COMP:9945"/>
        <dbReference type="ChEBI" id="CHEBI:57705"/>
        <dbReference type="ChEBI" id="CHEBI:64479"/>
        <dbReference type="ChEBI" id="CHEBI:78827"/>
        <dbReference type="ChEBI" id="CHEBI:173225"/>
        <dbReference type="EC" id="2.3.1.129"/>
    </reaction>
</comment>
<dbReference type="EC" id="2.3.1.129" evidence="6"/>
<keyword evidence="6" id="KW-0677">Repeat</keyword>
<evidence type="ECO:0000256" key="6">
    <source>
        <dbReference type="HAMAP-Rule" id="MF_00387"/>
    </source>
</evidence>
<dbReference type="NCBIfam" id="NF003657">
    <property type="entry name" value="PRK05289.1"/>
    <property type="match status" value="1"/>
</dbReference>
<dbReference type="InterPro" id="IPR010137">
    <property type="entry name" value="Lipid_A_LpxA"/>
</dbReference>
<dbReference type="GO" id="GO:0008780">
    <property type="term" value="F:acyl-[acyl-carrier-protein]-UDP-N-acetylglucosamine O-acyltransferase activity"/>
    <property type="evidence" value="ECO:0007669"/>
    <property type="project" value="UniProtKB-UniRule"/>
</dbReference>
<dbReference type="GO" id="GO:0005737">
    <property type="term" value="C:cytoplasm"/>
    <property type="evidence" value="ECO:0007669"/>
    <property type="project" value="UniProtKB-SubCell"/>
</dbReference>
<feature type="domain" description="UDP N-acetylglucosamine O-acyltransferase C-terminal" evidence="7">
    <location>
        <begin position="179"/>
        <end position="261"/>
    </location>
</feature>
<dbReference type="EMBL" id="RBIM01000002">
    <property type="protein sequence ID" value="RKR02750.1"/>
    <property type="molecule type" value="Genomic_DNA"/>
</dbReference>
<dbReference type="InterPro" id="IPR001451">
    <property type="entry name" value="Hexapep"/>
</dbReference>
<comment type="subcellular location">
    <subcellularLocation>
        <location evidence="6">Cytoplasm</location>
    </subcellularLocation>
</comment>
<dbReference type="InterPro" id="IPR011004">
    <property type="entry name" value="Trimer_LpxA-like_sf"/>
</dbReference>
<proteinExistence type="inferred from homology"/>
<dbReference type="CDD" id="cd03351">
    <property type="entry name" value="LbH_UDP-GlcNAc_AT"/>
    <property type="match status" value="1"/>
</dbReference>
<evidence type="ECO:0000256" key="4">
    <source>
        <dbReference type="ARBA" id="ARBA00023098"/>
    </source>
</evidence>
<evidence type="ECO:0000256" key="2">
    <source>
        <dbReference type="ARBA" id="ARBA00022556"/>
    </source>
</evidence>
<dbReference type="PANTHER" id="PTHR43480">
    <property type="entry name" value="ACYL-[ACYL-CARRIER-PROTEIN]--UDP-N-ACETYLGLUCOSAMINE O-ACYLTRANSFERASE"/>
    <property type="match status" value="1"/>
</dbReference>
<comment type="subunit">
    <text evidence="6">Homotrimer.</text>
</comment>
<keyword evidence="2 6" id="KW-0441">Lipid A biosynthesis</keyword>
<comment type="caution">
    <text evidence="8">The sequence shown here is derived from an EMBL/GenBank/DDBJ whole genome shotgun (WGS) entry which is preliminary data.</text>
</comment>
<dbReference type="NCBIfam" id="TIGR01852">
    <property type="entry name" value="lipid_A_lpxA"/>
    <property type="match status" value="1"/>
</dbReference>
<dbReference type="Proteomes" id="UP000273675">
    <property type="component" value="Unassembled WGS sequence"/>
</dbReference>
<dbReference type="Gene3D" id="1.20.1180.10">
    <property type="entry name" value="Udp N-acetylglucosamine O-acyltransferase, C-terminal domain"/>
    <property type="match status" value="1"/>
</dbReference>
<sequence>MTQSSQIHPTAIVDPGAQIGEGVEIGPFCIVGPKVVLKDRVRVISHVTIAGNTTLGEDCVLYPGAQIGHPPQDFKYQGEDTELIIGQRNILRENVTMHPGTTFARGRTVVGNDGYFMVGAHVAHDCIVGDRVVFANCAAIGGETVIADHAILGGYAGIHQKSRIGRHAFVGAMAMVTADVIPYGSVIGNHAHLAGLNVVGLKRRGMPRETLRELRAAYRLLFAQEGTFDERVDDVAQLYSGNAPIAEIIDFIRADAKRSICMPDD</sequence>
<dbReference type="SUPFAM" id="SSF51161">
    <property type="entry name" value="Trimeric LpxA-like enzymes"/>
    <property type="match status" value="1"/>
</dbReference>
<dbReference type="PANTHER" id="PTHR43480:SF1">
    <property type="entry name" value="ACYL-[ACYL-CARRIER-PROTEIN]--UDP-N-ACETYLGLUCOSAMINE O-ACYLTRANSFERASE, MITOCHONDRIAL-RELATED"/>
    <property type="match status" value="1"/>
</dbReference>
<name>A0A495DJD9_9PROT</name>
<keyword evidence="3 6" id="KW-0808">Transferase</keyword>
<dbReference type="InterPro" id="IPR037157">
    <property type="entry name" value="Acetyltransf_C_sf"/>
</dbReference>
<keyword evidence="5 6" id="KW-0012">Acyltransferase</keyword>
<dbReference type="Pfam" id="PF13720">
    <property type="entry name" value="Acetyltransf_11"/>
    <property type="match status" value="1"/>
</dbReference>
<keyword evidence="1 6" id="KW-0444">Lipid biosynthesis</keyword>
<accession>A0A495DJD9</accession>
<dbReference type="GO" id="GO:0016020">
    <property type="term" value="C:membrane"/>
    <property type="evidence" value="ECO:0007669"/>
    <property type="project" value="GOC"/>
</dbReference>
<dbReference type="Pfam" id="PF00132">
    <property type="entry name" value="Hexapep"/>
    <property type="match status" value="1"/>
</dbReference>
<evidence type="ECO:0000313" key="8">
    <source>
        <dbReference type="EMBL" id="RKR02750.1"/>
    </source>
</evidence>
<evidence type="ECO:0000259" key="7">
    <source>
        <dbReference type="Pfam" id="PF13720"/>
    </source>
</evidence>
<dbReference type="UniPathway" id="UPA00359">
    <property type="reaction ID" value="UER00477"/>
</dbReference>
<dbReference type="PIRSF" id="PIRSF000456">
    <property type="entry name" value="UDP-GlcNAc_acltr"/>
    <property type="match status" value="1"/>
</dbReference>
<evidence type="ECO:0000256" key="3">
    <source>
        <dbReference type="ARBA" id="ARBA00022679"/>
    </source>
</evidence>
<dbReference type="GO" id="GO:0009245">
    <property type="term" value="P:lipid A biosynthetic process"/>
    <property type="evidence" value="ECO:0007669"/>
    <property type="project" value="UniProtKB-UniRule"/>
</dbReference>
<dbReference type="HAMAP" id="MF_00387">
    <property type="entry name" value="LpxA"/>
    <property type="match status" value="1"/>
</dbReference>
<keyword evidence="6" id="KW-0963">Cytoplasm</keyword>
<gene>
    <name evidence="6" type="primary">lpxA</name>
    <name evidence="8" type="ORF">C7435_0689</name>
</gene>
<dbReference type="Gene3D" id="2.160.10.10">
    <property type="entry name" value="Hexapeptide repeat proteins"/>
    <property type="match status" value="1"/>
</dbReference>
<comment type="pathway">
    <text evidence="6">Glycolipid biosynthesis; lipid IV(A) biosynthesis; lipid IV(A) from (3R)-3-hydroxytetradecanoyl-[acyl-carrier-protein] and UDP-N-acetyl-alpha-D-glucosamine: step 1/6.</text>
</comment>
<comment type="similarity">
    <text evidence="6">Belongs to the transferase hexapeptide repeat family. LpxA subfamily.</text>
</comment>
<keyword evidence="4 6" id="KW-0443">Lipid metabolism</keyword>